<evidence type="ECO:0000313" key="2">
    <source>
        <dbReference type="Proteomes" id="UP000294947"/>
    </source>
</evidence>
<evidence type="ECO:0000313" key="1">
    <source>
        <dbReference type="EMBL" id="TDD51497.1"/>
    </source>
</evidence>
<keyword evidence="2" id="KW-1185">Reference proteome</keyword>
<name>A0A4V2YMU7_9PSEU</name>
<organism evidence="1 2">
    <name type="scientific">Saccharopolyspora elongata</name>
    <dbReference type="NCBI Taxonomy" id="2530387"/>
    <lineage>
        <taxon>Bacteria</taxon>
        <taxon>Bacillati</taxon>
        <taxon>Actinomycetota</taxon>
        <taxon>Actinomycetes</taxon>
        <taxon>Pseudonocardiales</taxon>
        <taxon>Pseudonocardiaceae</taxon>
        <taxon>Saccharopolyspora</taxon>
    </lineage>
</organism>
<sequence length="137" mass="15099">MGPTEQLRMVKKLADLDGMHVVVIGAPVPIQKQERARAKCLTNLVVELHGFGVDTLLLEARSANLNRRDVRTVTAARQNLLPARARFHVDHCSGAVEPLLWAANAIAGICRAARLGRSKYRDMLADRVYDVEIDTGC</sequence>
<gene>
    <name evidence="1" type="ORF">E1288_14870</name>
</gene>
<dbReference type="EMBL" id="SMKW01000016">
    <property type="protein sequence ID" value="TDD51497.1"/>
    <property type="molecule type" value="Genomic_DNA"/>
</dbReference>
<protein>
    <submittedName>
        <fullName evidence="1">Uncharacterized protein</fullName>
    </submittedName>
</protein>
<dbReference type="AlphaFoldDB" id="A0A4V2YMU7"/>
<accession>A0A4V2YMU7</accession>
<dbReference type="OrthoDB" id="3255134at2"/>
<reference evidence="1 2" key="1">
    <citation type="submission" date="2019-03" db="EMBL/GenBank/DDBJ databases">
        <title>Draft genome sequences of novel Actinobacteria.</title>
        <authorList>
            <person name="Sahin N."/>
            <person name="Ay H."/>
            <person name="Saygin H."/>
        </authorList>
    </citation>
    <scope>NUCLEOTIDE SEQUENCE [LARGE SCALE GENOMIC DNA]</scope>
    <source>
        <strain evidence="1 2">7K502</strain>
    </source>
</reference>
<dbReference type="Proteomes" id="UP000294947">
    <property type="component" value="Unassembled WGS sequence"/>
</dbReference>
<proteinExistence type="predicted"/>
<comment type="caution">
    <text evidence="1">The sequence shown here is derived from an EMBL/GenBank/DDBJ whole genome shotgun (WGS) entry which is preliminary data.</text>
</comment>